<protein>
    <recommendedName>
        <fullName evidence="7">RRM domain-containing protein</fullName>
    </recommendedName>
</protein>
<evidence type="ECO:0000256" key="1">
    <source>
        <dbReference type="ARBA" id="ARBA00004496"/>
    </source>
</evidence>
<dbReference type="PANTHER" id="PTHR48032">
    <property type="entry name" value="RNA-BINDING PROTEIN MUSASHI HOMOLOG RBP6"/>
    <property type="match status" value="1"/>
</dbReference>
<dbReference type="Proteomes" id="UP000281553">
    <property type="component" value="Unassembled WGS sequence"/>
</dbReference>
<dbReference type="AlphaFoldDB" id="A0A3P7KW91"/>
<accession>A0A3P7KW91</accession>
<keyword evidence="2" id="KW-0963">Cytoplasm</keyword>
<comment type="subcellular location">
    <subcellularLocation>
        <location evidence="1">Cytoplasm</location>
    </subcellularLocation>
</comment>
<evidence type="ECO:0000256" key="3">
    <source>
        <dbReference type="ARBA" id="ARBA00022737"/>
    </source>
</evidence>
<evidence type="ECO:0000313" key="6">
    <source>
        <dbReference type="Proteomes" id="UP000281553"/>
    </source>
</evidence>
<name>A0A3P7KW91_DIBLA</name>
<keyword evidence="4" id="KW-0694">RNA-binding</keyword>
<dbReference type="InterPro" id="IPR012677">
    <property type="entry name" value="Nucleotide-bd_a/b_plait_sf"/>
</dbReference>
<evidence type="ECO:0000256" key="4">
    <source>
        <dbReference type="ARBA" id="ARBA00022884"/>
    </source>
</evidence>
<reference evidence="5 6" key="1">
    <citation type="submission" date="2018-11" db="EMBL/GenBank/DDBJ databases">
        <authorList>
            <consortium name="Pathogen Informatics"/>
        </authorList>
    </citation>
    <scope>NUCLEOTIDE SEQUENCE [LARGE SCALE GENOMIC DNA]</scope>
</reference>
<evidence type="ECO:0000256" key="2">
    <source>
        <dbReference type="ARBA" id="ARBA00022490"/>
    </source>
</evidence>
<dbReference type="GO" id="GO:0003729">
    <property type="term" value="F:mRNA binding"/>
    <property type="evidence" value="ECO:0007669"/>
    <property type="project" value="TreeGrafter"/>
</dbReference>
<dbReference type="EMBL" id="UYRU01046720">
    <property type="protein sequence ID" value="VDN09275.1"/>
    <property type="molecule type" value="Genomic_DNA"/>
</dbReference>
<keyword evidence="3" id="KW-0677">Repeat</keyword>
<evidence type="ECO:0000313" key="5">
    <source>
        <dbReference type="EMBL" id="VDN09275.1"/>
    </source>
</evidence>
<dbReference type="SUPFAM" id="SSF54928">
    <property type="entry name" value="RNA-binding domain, RBD"/>
    <property type="match status" value="1"/>
</dbReference>
<dbReference type="InterPro" id="IPR035979">
    <property type="entry name" value="RBD_domain_sf"/>
</dbReference>
<gene>
    <name evidence="5" type="ORF">DILT_LOCUS5106</name>
</gene>
<keyword evidence="6" id="KW-1185">Reference proteome</keyword>
<proteinExistence type="predicted"/>
<dbReference type="GO" id="GO:0005737">
    <property type="term" value="C:cytoplasm"/>
    <property type="evidence" value="ECO:0007669"/>
    <property type="project" value="UniProtKB-SubCell"/>
</dbReference>
<dbReference type="OrthoDB" id="1875751at2759"/>
<dbReference type="PANTHER" id="PTHR48032:SF18">
    <property type="entry name" value="RRM DOMAIN-CONTAINING PROTEIN"/>
    <property type="match status" value="1"/>
</dbReference>
<dbReference type="Gene3D" id="3.30.70.330">
    <property type="match status" value="1"/>
</dbReference>
<sequence length="176" mass="19641">MFAVVGFGFVTFESEESAEKVCKIHYHDINNKMVEAKKALPKEVLSTGNALVKQQQQQHQQQQQQRQQLLQQPIPFYLTNRLTVSEQTTKMVPGVGAVSGSSPVAMAVAAMLASQQQQQQQQKQQQNAQMCQSNVLHSGMPGMQNALTVPELMSLVSLAYPSSKHGFYFSSRYHRS</sequence>
<organism evidence="5 6">
    <name type="scientific">Dibothriocephalus latus</name>
    <name type="common">Fish tapeworm</name>
    <name type="synonym">Diphyllobothrium latum</name>
    <dbReference type="NCBI Taxonomy" id="60516"/>
    <lineage>
        <taxon>Eukaryota</taxon>
        <taxon>Metazoa</taxon>
        <taxon>Spiralia</taxon>
        <taxon>Lophotrochozoa</taxon>
        <taxon>Platyhelminthes</taxon>
        <taxon>Cestoda</taxon>
        <taxon>Eucestoda</taxon>
        <taxon>Diphyllobothriidea</taxon>
        <taxon>Diphyllobothriidae</taxon>
        <taxon>Dibothriocephalus</taxon>
    </lineage>
</organism>
<evidence type="ECO:0008006" key="7">
    <source>
        <dbReference type="Google" id="ProtNLM"/>
    </source>
</evidence>
<dbReference type="GO" id="GO:0006417">
    <property type="term" value="P:regulation of translation"/>
    <property type="evidence" value="ECO:0007669"/>
    <property type="project" value="TreeGrafter"/>
</dbReference>